<feature type="non-terminal residue" evidence="1">
    <location>
        <position position="1"/>
    </location>
</feature>
<proteinExistence type="predicted"/>
<feature type="non-terminal residue" evidence="1">
    <location>
        <position position="48"/>
    </location>
</feature>
<comment type="caution">
    <text evidence="1">The sequence shown here is derived from an EMBL/GenBank/DDBJ whole genome shotgun (WGS) entry which is preliminary data.</text>
</comment>
<dbReference type="Gene3D" id="1.20.120.790">
    <property type="entry name" value="Heat shock protein 90, C-terminal domain"/>
    <property type="match status" value="1"/>
</dbReference>
<dbReference type="EMBL" id="CAJOAZ010018837">
    <property type="protein sequence ID" value="CAF4330292.1"/>
    <property type="molecule type" value="Genomic_DNA"/>
</dbReference>
<dbReference type="SUPFAM" id="SSF110942">
    <property type="entry name" value="HSP90 C-terminal domain"/>
    <property type="match status" value="1"/>
</dbReference>
<dbReference type="InterPro" id="IPR037196">
    <property type="entry name" value="HSP90_C"/>
</dbReference>
<organism evidence="1 2">
    <name type="scientific">Adineta steineri</name>
    <dbReference type="NCBI Taxonomy" id="433720"/>
    <lineage>
        <taxon>Eukaryota</taxon>
        <taxon>Metazoa</taxon>
        <taxon>Spiralia</taxon>
        <taxon>Gnathifera</taxon>
        <taxon>Rotifera</taxon>
        <taxon>Eurotatoria</taxon>
        <taxon>Bdelloidea</taxon>
        <taxon>Adinetida</taxon>
        <taxon>Adinetidae</taxon>
        <taxon>Adineta</taxon>
    </lineage>
</organism>
<accession>A0A820JTL9</accession>
<reference evidence="1" key="1">
    <citation type="submission" date="2021-02" db="EMBL/GenBank/DDBJ databases">
        <authorList>
            <person name="Nowell W R."/>
        </authorList>
    </citation>
    <scope>NUCLEOTIDE SEQUENCE</scope>
</reference>
<dbReference type="Proteomes" id="UP000663844">
    <property type="component" value="Unassembled WGS sequence"/>
</dbReference>
<protein>
    <submittedName>
        <fullName evidence="1">Uncharacterized protein</fullName>
    </submittedName>
</protein>
<sequence>TRSLSQDEANTLKQWLLKQFGDKLKNVKINTKLDQHPCIIKTNEMGAV</sequence>
<dbReference type="AlphaFoldDB" id="A0A820JTL9"/>
<gene>
    <name evidence="1" type="ORF">OXD698_LOCUS47656</name>
</gene>
<evidence type="ECO:0000313" key="1">
    <source>
        <dbReference type="EMBL" id="CAF4330292.1"/>
    </source>
</evidence>
<name>A0A820JTL9_9BILA</name>
<evidence type="ECO:0000313" key="2">
    <source>
        <dbReference type="Proteomes" id="UP000663844"/>
    </source>
</evidence>